<feature type="region of interest" description="Disordered" evidence="2">
    <location>
        <begin position="1"/>
        <end position="77"/>
    </location>
</feature>
<comment type="similarity">
    <text evidence="1">Belongs to the putative lipase ROG1 family.</text>
</comment>
<dbReference type="PANTHER" id="PTHR47842">
    <property type="entry name" value="EXPRESSED PROTEIN"/>
    <property type="match status" value="1"/>
</dbReference>
<dbReference type="InterPro" id="IPR029058">
    <property type="entry name" value="AB_hydrolase_fold"/>
</dbReference>
<feature type="compositionally biased region" description="Basic and acidic residues" evidence="2">
    <location>
        <begin position="584"/>
        <end position="599"/>
    </location>
</feature>
<feature type="compositionally biased region" description="Low complexity" evidence="2">
    <location>
        <begin position="19"/>
        <end position="30"/>
    </location>
</feature>
<gene>
    <name evidence="4" type="ORF">QQZ08_011435</name>
</gene>
<evidence type="ECO:0000313" key="5">
    <source>
        <dbReference type="Proteomes" id="UP001498421"/>
    </source>
</evidence>
<dbReference type="Gene3D" id="3.40.50.1820">
    <property type="entry name" value="alpha/beta hydrolase"/>
    <property type="match status" value="1"/>
</dbReference>
<protein>
    <recommendedName>
        <fullName evidence="3">DUF676 domain-containing protein</fullName>
    </recommendedName>
</protein>
<dbReference type="CDD" id="cd06503">
    <property type="entry name" value="ATP-synt_Fo_b"/>
    <property type="match status" value="1"/>
</dbReference>
<feature type="compositionally biased region" description="Acidic residues" evidence="2">
    <location>
        <begin position="415"/>
        <end position="424"/>
    </location>
</feature>
<dbReference type="Pfam" id="PF05057">
    <property type="entry name" value="DUF676"/>
    <property type="match status" value="1"/>
</dbReference>
<feature type="compositionally biased region" description="Polar residues" evidence="2">
    <location>
        <begin position="260"/>
        <end position="273"/>
    </location>
</feature>
<dbReference type="EMBL" id="JAZAVK010000175">
    <property type="protein sequence ID" value="KAK7417999.1"/>
    <property type="molecule type" value="Genomic_DNA"/>
</dbReference>
<feature type="compositionally biased region" description="Low complexity" evidence="2">
    <location>
        <begin position="274"/>
        <end position="294"/>
    </location>
</feature>
<feature type="compositionally biased region" description="Basic and acidic residues" evidence="2">
    <location>
        <begin position="630"/>
        <end position="682"/>
    </location>
</feature>
<feature type="compositionally biased region" description="Low complexity" evidence="2">
    <location>
        <begin position="684"/>
        <end position="715"/>
    </location>
</feature>
<dbReference type="InterPro" id="IPR007751">
    <property type="entry name" value="DUF676_lipase-like"/>
</dbReference>
<feature type="domain" description="DUF676" evidence="3">
    <location>
        <begin position="104"/>
        <end position="220"/>
    </location>
</feature>
<dbReference type="SUPFAM" id="SSF53474">
    <property type="entry name" value="alpha/beta-Hydrolases"/>
    <property type="match status" value="1"/>
</dbReference>
<dbReference type="PANTHER" id="PTHR47842:SF3">
    <property type="entry name" value="DUF676 DOMAIN-CONTAINING PROTEIN"/>
    <property type="match status" value="1"/>
</dbReference>
<evidence type="ECO:0000313" key="4">
    <source>
        <dbReference type="EMBL" id="KAK7417999.1"/>
    </source>
</evidence>
<reference evidence="4 5" key="1">
    <citation type="journal article" date="2025" name="Microbiol. Resour. Announc.">
        <title>Draft genome sequences for Neonectria magnoliae and Neonectria punicea, canker pathogens of Liriodendron tulipifera and Acer saccharum in West Virginia.</title>
        <authorList>
            <person name="Petronek H.M."/>
            <person name="Kasson M.T."/>
            <person name="Metheny A.M."/>
            <person name="Stauder C.M."/>
            <person name="Lovett B."/>
            <person name="Lynch S.C."/>
            <person name="Garnas J.R."/>
            <person name="Kasson L.R."/>
            <person name="Stajich J.E."/>
        </authorList>
    </citation>
    <scope>NUCLEOTIDE SEQUENCE [LARGE SCALE GENOMIC DNA]</scope>
    <source>
        <strain evidence="4 5">NRRL 64651</strain>
    </source>
</reference>
<feature type="compositionally biased region" description="Basic and acidic residues" evidence="2">
    <location>
        <begin position="535"/>
        <end position="550"/>
    </location>
</feature>
<feature type="region of interest" description="Disordered" evidence="2">
    <location>
        <begin position="402"/>
        <end position="720"/>
    </location>
</feature>
<dbReference type="Proteomes" id="UP001498421">
    <property type="component" value="Unassembled WGS sequence"/>
</dbReference>
<evidence type="ECO:0000256" key="1">
    <source>
        <dbReference type="ARBA" id="ARBA00007920"/>
    </source>
</evidence>
<comment type="caution">
    <text evidence="4">The sequence shown here is derived from an EMBL/GenBank/DDBJ whole genome shotgun (WGS) entry which is preliminary data.</text>
</comment>
<feature type="compositionally biased region" description="Basic and acidic residues" evidence="2">
    <location>
        <begin position="607"/>
        <end position="622"/>
    </location>
</feature>
<organism evidence="4 5">
    <name type="scientific">Neonectria magnoliae</name>
    <dbReference type="NCBI Taxonomy" id="2732573"/>
    <lineage>
        <taxon>Eukaryota</taxon>
        <taxon>Fungi</taxon>
        <taxon>Dikarya</taxon>
        <taxon>Ascomycota</taxon>
        <taxon>Pezizomycotina</taxon>
        <taxon>Sordariomycetes</taxon>
        <taxon>Hypocreomycetidae</taxon>
        <taxon>Hypocreales</taxon>
        <taxon>Nectriaceae</taxon>
        <taxon>Neonectria</taxon>
    </lineage>
</organism>
<name>A0ABR1HA49_9HYPO</name>
<feature type="compositionally biased region" description="Basic and acidic residues" evidence="2">
    <location>
        <begin position="457"/>
        <end position="466"/>
    </location>
</feature>
<feature type="region of interest" description="Disordered" evidence="2">
    <location>
        <begin position="260"/>
        <end position="294"/>
    </location>
</feature>
<feature type="compositionally biased region" description="Polar residues" evidence="2">
    <location>
        <begin position="434"/>
        <end position="454"/>
    </location>
</feature>
<accession>A0ABR1HA49</accession>
<evidence type="ECO:0000256" key="2">
    <source>
        <dbReference type="SAM" id="MobiDB-lite"/>
    </source>
</evidence>
<keyword evidence="5" id="KW-1185">Reference proteome</keyword>
<evidence type="ECO:0000259" key="3">
    <source>
        <dbReference type="Pfam" id="PF05057"/>
    </source>
</evidence>
<sequence>MGSPPTPPPPYQIEPHAYSASPSGSSASAPAPAPAPIPRRPVGSSILDSKAPFPAPAPEPSGVWLGSDPRSSSTQSLLPEDAYAPSASLSASSAGDAHGRRTLLIIYLHGFLGNDQSFRSFPAHVHALLTNMLVDSHVIHSKIYPRYKTYRAVDVARDNFSIWLAPHESPTTDVILVGHSMGGILAADIILMPNNSPYGQQSLKHRILGHVSLDCPFLGLHPGIIVSGISSLFKPAPQPQDPGPDNSSSYHLEALNDHSASMASPGSSLLNLTPSQSPGPGYPSSIASSSLSGPSASGPADQFFNQPFFNDAAFREQPFVRRMLHFASKYRSEGLIQAAAKHVVSYLEFGGCLADQAGLESRYCRLRALEDVDELKPFGPGRDPRGPTTRVRFVNYYTLCTGRPKTPKPGTPELESQEGADTETDGSSKRESVDNGTSANEKSSFGLASSSLLQAAQDEKDQHRTSIDSSRPSITIEDHDRKAKAPKVSRSENTVDPDVVSLCSDLDEMHLLEPSPMEEVDPTPMSDEPTPTDKPAPHDEPAPSEPRDSIITHPRPSTDQDFELDLAPVPDEPVRPALPDLDLYGDKDARKQAEREAKRLQRAYDQAVKDRAKAIREREKIIDKRRKKAQKAEEKLEKDAQKEAERLEKKAQRDAEREESHADKEKRRLEQEALRMEAERQRMQQPAQQSTPASTPSPAPTLTSLSTSSSSASAAVPDAKPRKLRRFCNLPDAVPTAGGRTARDRTWVDIFMTDVDEVGAHCGLFMPGPHYERLVGDVGSRIVGWVQEDMTRRAILEMGDLQ</sequence>
<proteinExistence type="inferred from homology"/>
<feature type="compositionally biased region" description="Pro residues" evidence="2">
    <location>
        <begin position="1"/>
        <end position="12"/>
    </location>
</feature>